<name>A0A7S3UKN7_OXYMA</name>
<protein>
    <submittedName>
        <fullName evidence="2">Uncharacterized protein</fullName>
    </submittedName>
</protein>
<proteinExistence type="predicted"/>
<sequence length="138" mass="14979">MILSKPTTQIMHPVKSLHKDPLQRYEPGLTSQTVVEGPRHLNGVPETKDLTGLRAVHYEKMAQKPVVVLPEKPVAAIPGYGGFVPRKESMNILGCTYAKGNETAVGIWEHESALRSSRLMHDEESAPASRGSGVGLSV</sequence>
<evidence type="ECO:0000313" key="2">
    <source>
        <dbReference type="EMBL" id="CAE0618103.1"/>
    </source>
</evidence>
<dbReference type="AlphaFoldDB" id="A0A7S3UKN7"/>
<feature type="region of interest" description="Disordered" evidence="1">
    <location>
        <begin position="118"/>
        <end position="138"/>
    </location>
</feature>
<evidence type="ECO:0000256" key="1">
    <source>
        <dbReference type="SAM" id="MobiDB-lite"/>
    </source>
</evidence>
<reference evidence="2" key="1">
    <citation type="submission" date="2021-01" db="EMBL/GenBank/DDBJ databases">
        <authorList>
            <person name="Corre E."/>
            <person name="Pelletier E."/>
            <person name="Niang G."/>
            <person name="Scheremetjew M."/>
            <person name="Finn R."/>
            <person name="Kale V."/>
            <person name="Holt S."/>
            <person name="Cochrane G."/>
            <person name="Meng A."/>
            <person name="Brown T."/>
            <person name="Cohen L."/>
        </authorList>
    </citation>
    <scope>NUCLEOTIDE SEQUENCE</scope>
    <source>
        <strain evidence="2">CCMP1795</strain>
    </source>
</reference>
<dbReference type="EMBL" id="HBIT01007834">
    <property type="protein sequence ID" value="CAE0618103.1"/>
    <property type="molecule type" value="Transcribed_RNA"/>
</dbReference>
<organism evidence="2">
    <name type="scientific">Oxyrrhis marina</name>
    <name type="common">Dinoflagellate</name>
    <dbReference type="NCBI Taxonomy" id="2969"/>
    <lineage>
        <taxon>Eukaryota</taxon>
        <taxon>Sar</taxon>
        <taxon>Alveolata</taxon>
        <taxon>Dinophyceae</taxon>
        <taxon>Oxyrrhinales</taxon>
        <taxon>Oxyrrhinaceae</taxon>
        <taxon>Oxyrrhis</taxon>
    </lineage>
</organism>
<accession>A0A7S3UKN7</accession>
<gene>
    <name evidence="2" type="ORF">OMAR00292_LOCUS3979</name>
</gene>